<proteinExistence type="predicted"/>
<dbReference type="EnsemblPlants" id="Solyc03g034160.3.1">
    <property type="protein sequence ID" value="Solyc03g034160.3.1"/>
    <property type="gene ID" value="Solyc03g034160.3"/>
</dbReference>
<sequence>MVLDLMSAMMIIRYKNGLLEDTQVPDLGSDGPSLIGSRRSSDDSNNADRVPDLESGNPSIGSRRSSD</sequence>
<reference evidence="2" key="2">
    <citation type="submission" date="2019-01" db="UniProtKB">
        <authorList>
            <consortium name="EnsemblPlants"/>
        </authorList>
    </citation>
    <scope>IDENTIFICATION</scope>
    <source>
        <strain evidence="2">cv. Heinz 1706</strain>
    </source>
</reference>
<protein>
    <submittedName>
        <fullName evidence="2">Uncharacterized protein</fullName>
    </submittedName>
</protein>
<feature type="compositionally biased region" description="Polar residues" evidence="1">
    <location>
        <begin position="56"/>
        <end position="67"/>
    </location>
</feature>
<reference evidence="2" key="1">
    <citation type="journal article" date="2012" name="Nature">
        <title>The tomato genome sequence provides insights into fleshy fruit evolution.</title>
        <authorList>
            <consortium name="Tomato Genome Consortium"/>
        </authorList>
    </citation>
    <scope>NUCLEOTIDE SEQUENCE [LARGE SCALE GENOMIC DNA]</scope>
    <source>
        <strain evidence="2">cv. Heinz 1706</strain>
    </source>
</reference>
<evidence type="ECO:0000313" key="2">
    <source>
        <dbReference type="EnsemblPlants" id="Solyc03g034160.3.1"/>
    </source>
</evidence>
<keyword evidence="3" id="KW-1185">Reference proteome</keyword>
<dbReference type="InParanoid" id="A0A3Q7FIU6"/>
<accession>A0A3Q7FIU6</accession>
<evidence type="ECO:0000256" key="1">
    <source>
        <dbReference type="SAM" id="MobiDB-lite"/>
    </source>
</evidence>
<dbReference type="AlphaFoldDB" id="A0A3Q7FIU6"/>
<name>A0A3Q7FIU6_SOLLC</name>
<dbReference type="PaxDb" id="4081-Solyc03g034160.2.1"/>
<dbReference type="Proteomes" id="UP000004994">
    <property type="component" value="Chromosome 3"/>
</dbReference>
<dbReference type="Gramene" id="Solyc03g034160.3.1">
    <property type="protein sequence ID" value="Solyc03g034160.3.1"/>
    <property type="gene ID" value="Solyc03g034160.3"/>
</dbReference>
<evidence type="ECO:0000313" key="3">
    <source>
        <dbReference type="Proteomes" id="UP000004994"/>
    </source>
</evidence>
<organism evidence="2">
    <name type="scientific">Solanum lycopersicum</name>
    <name type="common">Tomato</name>
    <name type="synonym">Lycopersicon esculentum</name>
    <dbReference type="NCBI Taxonomy" id="4081"/>
    <lineage>
        <taxon>Eukaryota</taxon>
        <taxon>Viridiplantae</taxon>
        <taxon>Streptophyta</taxon>
        <taxon>Embryophyta</taxon>
        <taxon>Tracheophyta</taxon>
        <taxon>Spermatophyta</taxon>
        <taxon>Magnoliopsida</taxon>
        <taxon>eudicotyledons</taxon>
        <taxon>Gunneridae</taxon>
        <taxon>Pentapetalae</taxon>
        <taxon>asterids</taxon>
        <taxon>lamiids</taxon>
        <taxon>Solanales</taxon>
        <taxon>Solanaceae</taxon>
        <taxon>Solanoideae</taxon>
        <taxon>Solaneae</taxon>
        <taxon>Solanum</taxon>
        <taxon>Solanum subgen. Lycopersicon</taxon>
    </lineage>
</organism>
<feature type="region of interest" description="Disordered" evidence="1">
    <location>
        <begin position="21"/>
        <end position="67"/>
    </location>
</feature>